<dbReference type="SUPFAM" id="SSF53649">
    <property type="entry name" value="Alkaline phosphatase-like"/>
    <property type="match status" value="1"/>
</dbReference>
<dbReference type="RefSeq" id="WP_146438193.1">
    <property type="nucleotide sequence ID" value="NZ_SJPL01000001.1"/>
</dbReference>
<reference evidence="10 11" key="1">
    <citation type="submission" date="2019-02" db="EMBL/GenBank/DDBJ databases">
        <title>Deep-cultivation of Planctomycetes and their phenomic and genomic characterization uncovers novel biology.</title>
        <authorList>
            <person name="Wiegand S."/>
            <person name="Jogler M."/>
            <person name="Boedeker C."/>
            <person name="Pinto D."/>
            <person name="Vollmers J."/>
            <person name="Rivas-Marin E."/>
            <person name="Kohn T."/>
            <person name="Peeters S.H."/>
            <person name="Heuer A."/>
            <person name="Rast P."/>
            <person name="Oberbeckmann S."/>
            <person name="Bunk B."/>
            <person name="Jeske O."/>
            <person name="Meyerdierks A."/>
            <person name="Storesund J.E."/>
            <person name="Kallscheuer N."/>
            <person name="Luecker S."/>
            <person name="Lage O.M."/>
            <person name="Pohl T."/>
            <person name="Merkel B.J."/>
            <person name="Hornburger P."/>
            <person name="Mueller R.-W."/>
            <person name="Bruemmer F."/>
            <person name="Labrenz M."/>
            <person name="Spormann A.M."/>
            <person name="Op Den Camp H."/>
            <person name="Overmann J."/>
            <person name="Amann R."/>
            <person name="Jetten M.S.M."/>
            <person name="Mascher T."/>
            <person name="Medema M.H."/>
            <person name="Devos D.P."/>
            <person name="Kaster A.-K."/>
            <person name="Ovreas L."/>
            <person name="Rohde M."/>
            <person name="Galperin M.Y."/>
            <person name="Jogler C."/>
        </authorList>
    </citation>
    <scope>NUCLEOTIDE SEQUENCE [LARGE SCALE GENOMIC DNA]</scope>
    <source>
        <strain evidence="10 11">Pan14r</strain>
    </source>
</reference>
<evidence type="ECO:0000259" key="9">
    <source>
        <dbReference type="Pfam" id="PF00884"/>
    </source>
</evidence>
<evidence type="ECO:0000256" key="5">
    <source>
        <dbReference type="ARBA" id="ARBA00022801"/>
    </source>
</evidence>
<proteinExistence type="inferred from homology"/>
<dbReference type="PANTHER" id="PTHR45953:SF1">
    <property type="entry name" value="IDURONATE 2-SULFATASE"/>
    <property type="match status" value="1"/>
</dbReference>
<dbReference type="GO" id="GO:0005737">
    <property type="term" value="C:cytoplasm"/>
    <property type="evidence" value="ECO:0007669"/>
    <property type="project" value="TreeGrafter"/>
</dbReference>
<comment type="cofactor">
    <cofactor evidence="1">
        <name>Ca(2+)</name>
        <dbReference type="ChEBI" id="CHEBI:29108"/>
    </cofactor>
</comment>
<evidence type="ECO:0000313" key="11">
    <source>
        <dbReference type="Proteomes" id="UP000317238"/>
    </source>
</evidence>
<dbReference type="OrthoDB" id="9782218at2"/>
<dbReference type="EC" id="3.1.6.6" evidence="10"/>
<dbReference type="Proteomes" id="UP000317238">
    <property type="component" value="Unassembled WGS sequence"/>
</dbReference>
<keyword evidence="11" id="KW-1185">Reference proteome</keyword>
<evidence type="ECO:0000256" key="8">
    <source>
        <dbReference type="SAM" id="SignalP"/>
    </source>
</evidence>
<dbReference type="GO" id="GO:0046872">
    <property type="term" value="F:metal ion binding"/>
    <property type="evidence" value="ECO:0007669"/>
    <property type="project" value="UniProtKB-KW"/>
</dbReference>
<feature type="domain" description="Sulfatase N-terminal" evidence="9">
    <location>
        <begin position="52"/>
        <end position="402"/>
    </location>
</feature>
<dbReference type="Gene3D" id="3.40.720.10">
    <property type="entry name" value="Alkaline Phosphatase, subunit A"/>
    <property type="match status" value="1"/>
</dbReference>
<evidence type="ECO:0000256" key="1">
    <source>
        <dbReference type="ARBA" id="ARBA00001913"/>
    </source>
</evidence>
<feature type="region of interest" description="Disordered" evidence="7">
    <location>
        <begin position="195"/>
        <end position="215"/>
    </location>
</feature>
<protein>
    <submittedName>
        <fullName evidence="10">Choline-sulfatase</fullName>
        <ecNumber evidence="10">3.1.6.6</ecNumber>
    </submittedName>
</protein>
<accession>A0A5C5XYZ5</accession>
<name>A0A5C5XYZ5_9PLAN</name>
<gene>
    <name evidence="10" type="primary">betC_4</name>
    <name evidence="10" type="ORF">Pan14r_04520</name>
</gene>
<sequence length="509" mass="57121" precursor="true">MSSDRHPTLSWFAKATHRTPRLLALLLICVAIHWPQHAAADEKPADSPQRLNVLMIAVDDLRPELACYGATHIHSPNIDRLARSGIQFNHAYCQVAVCGASRASLLSGCRPETTDCWDFKTPLRSKMPDVLTLPQHFKNNGYETCFLGKVYHSRNDDASSWTLKAERWAPSDPKKGKGYVATPMNKRVQHPTIKNLKHGPATENGGDVPDDAYTDGHNAQRAVKLIERFADHDKPFFLAVGFVKPHLPFNAPGKYWDLYDRDQIQIPPRVDIVDSVPYGRSTWGELKNYPDIPRNVDTLDDETTKRLIHGYYAAVSYTDAQVGKLIDALEQTGQRDNTVIVLWGDHGWYVGDYGDWCKHTNYEVATRVPMIFSAPQISADHQTNALAEFVDIYPTLCQLTGMAVPEHCQGESLTPVLSDPNRNGKAAAFSQYRRNKPGVGSVLGTSIRTERFRYTEWRRVKGGQLEDIELIDFQTDPEATRNVAAQPQYQSFLPTLQKLCAQSKTGVPL</sequence>
<evidence type="ECO:0000256" key="6">
    <source>
        <dbReference type="ARBA" id="ARBA00022837"/>
    </source>
</evidence>
<dbReference type="PANTHER" id="PTHR45953">
    <property type="entry name" value="IDURONATE 2-SULFATASE"/>
    <property type="match status" value="1"/>
</dbReference>
<dbReference type="AlphaFoldDB" id="A0A5C5XYZ5"/>
<evidence type="ECO:0000313" key="10">
    <source>
        <dbReference type="EMBL" id="TWT68210.1"/>
    </source>
</evidence>
<keyword evidence="3" id="KW-0479">Metal-binding</keyword>
<dbReference type="InterPro" id="IPR000917">
    <property type="entry name" value="Sulfatase_N"/>
</dbReference>
<evidence type="ECO:0000256" key="7">
    <source>
        <dbReference type="SAM" id="MobiDB-lite"/>
    </source>
</evidence>
<evidence type="ECO:0000256" key="3">
    <source>
        <dbReference type="ARBA" id="ARBA00022723"/>
    </source>
</evidence>
<comment type="caution">
    <text evidence="10">The sequence shown here is derived from an EMBL/GenBank/DDBJ whole genome shotgun (WGS) entry which is preliminary data.</text>
</comment>
<dbReference type="GO" id="GO:0047753">
    <property type="term" value="F:choline-sulfatase activity"/>
    <property type="evidence" value="ECO:0007669"/>
    <property type="project" value="UniProtKB-EC"/>
</dbReference>
<comment type="similarity">
    <text evidence="2">Belongs to the sulfatase family.</text>
</comment>
<dbReference type="Pfam" id="PF00884">
    <property type="entry name" value="Sulfatase"/>
    <property type="match status" value="1"/>
</dbReference>
<keyword evidence="5 10" id="KW-0378">Hydrolase</keyword>
<dbReference type="GO" id="GO:0004423">
    <property type="term" value="F:iduronate-2-sulfatase activity"/>
    <property type="evidence" value="ECO:0007669"/>
    <property type="project" value="InterPro"/>
</dbReference>
<evidence type="ECO:0000256" key="4">
    <source>
        <dbReference type="ARBA" id="ARBA00022729"/>
    </source>
</evidence>
<dbReference type="InterPro" id="IPR035874">
    <property type="entry name" value="IDS"/>
</dbReference>
<evidence type="ECO:0000256" key="2">
    <source>
        <dbReference type="ARBA" id="ARBA00008779"/>
    </source>
</evidence>
<dbReference type="EMBL" id="SJPL01000001">
    <property type="protein sequence ID" value="TWT68210.1"/>
    <property type="molecule type" value="Genomic_DNA"/>
</dbReference>
<keyword evidence="6" id="KW-0106">Calcium</keyword>
<dbReference type="InterPro" id="IPR017850">
    <property type="entry name" value="Alkaline_phosphatase_core_sf"/>
</dbReference>
<keyword evidence="4 8" id="KW-0732">Signal</keyword>
<feature type="chain" id="PRO_5023132473" evidence="8">
    <location>
        <begin position="41"/>
        <end position="509"/>
    </location>
</feature>
<feature type="signal peptide" evidence="8">
    <location>
        <begin position="1"/>
        <end position="40"/>
    </location>
</feature>
<organism evidence="10 11">
    <name type="scientific">Crateriforma conspicua</name>
    <dbReference type="NCBI Taxonomy" id="2527996"/>
    <lineage>
        <taxon>Bacteria</taxon>
        <taxon>Pseudomonadati</taxon>
        <taxon>Planctomycetota</taxon>
        <taxon>Planctomycetia</taxon>
        <taxon>Planctomycetales</taxon>
        <taxon>Planctomycetaceae</taxon>
        <taxon>Crateriforma</taxon>
    </lineage>
</organism>
<dbReference type="CDD" id="cd16030">
    <property type="entry name" value="iduronate-2-sulfatase"/>
    <property type="match status" value="1"/>
</dbReference>